<sequence>MSKTIVIALIFVLVCCSPSPTKERGERLFNNYCASCHLAPSVSDLPRNIWATYILPEMGARMGILDSGYNPYKGISFSEQSAILKTNVYPSRPILSKEDWELIKNYVLETAPDSLEIRYPSNTPSELARFNPEPISVDSFPGSFITFIRYDQSSQKLNLGDIRGNLYSYDVEEKRSLPMGRYGVGIVDYTEKEGVKYITSVGQLNPSELASGRIFINADNKTTLLPQVLHRPVNTLVADLDKDGSEELVVSEFGDLTGELALFSKNGNTQYKKEVLLGQPGSNRVIAKDMDRDGMEDLIVQTAQGDEGITIFYQEGGLEFRAEKVIRVSPLYGSSWFELVDYNGDGYDDIVTVNGDNADKSIVLKPYHGLRIYINDGDNHFKESYFYAMNGATRLVARDFDQDGDIDFGIVSTFPDYQRQPEISFVYLENTDPKNYKLEPYTFKGSQMGRWFLMDSADVDLDGDEDIILSSFTYNYSDIPAEFSKLWDENNVDVMILRNKLKN</sequence>
<dbReference type="InterPro" id="IPR013517">
    <property type="entry name" value="FG-GAP"/>
</dbReference>
<evidence type="ECO:0000256" key="4">
    <source>
        <dbReference type="ARBA" id="ARBA00023004"/>
    </source>
</evidence>
<dbReference type="PROSITE" id="PS51007">
    <property type="entry name" value="CYTC"/>
    <property type="match status" value="1"/>
</dbReference>
<evidence type="ECO:0000256" key="5">
    <source>
        <dbReference type="PROSITE-ProRule" id="PRU00433"/>
    </source>
</evidence>
<evidence type="ECO:0000259" key="6">
    <source>
        <dbReference type="PROSITE" id="PS51007"/>
    </source>
</evidence>
<evidence type="ECO:0000313" key="7">
    <source>
        <dbReference type="EMBL" id="MCG2461813.1"/>
    </source>
</evidence>
<dbReference type="GO" id="GO:0020037">
    <property type="term" value="F:heme binding"/>
    <property type="evidence" value="ECO:0007669"/>
    <property type="project" value="InterPro"/>
</dbReference>
<dbReference type="EMBL" id="JAIRBC010000020">
    <property type="protein sequence ID" value="MCG2461813.1"/>
    <property type="molecule type" value="Genomic_DNA"/>
</dbReference>
<dbReference type="PANTHER" id="PTHR46580:SF4">
    <property type="entry name" value="ATP_GTP-BINDING PROTEIN"/>
    <property type="match status" value="1"/>
</dbReference>
<dbReference type="InterPro" id="IPR036909">
    <property type="entry name" value="Cyt_c-like_dom_sf"/>
</dbReference>
<dbReference type="InterPro" id="IPR009056">
    <property type="entry name" value="Cyt_c-like_dom"/>
</dbReference>
<evidence type="ECO:0000256" key="2">
    <source>
        <dbReference type="ARBA" id="ARBA00022723"/>
    </source>
</evidence>
<dbReference type="Gene3D" id="2.130.10.130">
    <property type="entry name" value="Integrin alpha, N-terminal"/>
    <property type="match status" value="1"/>
</dbReference>
<keyword evidence="1 5" id="KW-0349">Heme</keyword>
<dbReference type="RefSeq" id="WP_317902955.1">
    <property type="nucleotide sequence ID" value="NZ_JAIRBC010000020.1"/>
</dbReference>
<evidence type="ECO:0000313" key="8">
    <source>
        <dbReference type="Proteomes" id="UP001200642"/>
    </source>
</evidence>
<evidence type="ECO:0000256" key="3">
    <source>
        <dbReference type="ARBA" id="ARBA00022729"/>
    </source>
</evidence>
<comment type="caution">
    <text evidence="7">The sequence shown here is derived from an EMBL/GenBank/DDBJ whole genome shotgun (WGS) entry which is preliminary data.</text>
</comment>
<gene>
    <name evidence="7" type="ORF">K8352_13725</name>
</gene>
<keyword evidence="3" id="KW-0732">Signal</keyword>
<name>A0AAE3EVP4_9FLAO</name>
<proteinExistence type="predicted"/>
<organism evidence="7 8">
    <name type="scientific">Cerina litoralis</name>
    <dbReference type="NCBI Taxonomy" id="2874477"/>
    <lineage>
        <taxon>Bacteria</taxon>
        <taxon>Pseudomonadati</taxon>
        <taxon>Bacteroidota</taxon>
        <taxon>Flavobacteriia</taxon>
        <taxon>Flavobacteriales</taxon>
        <taxon>Flavobacteriaceae</taxon>
        <taxon>Cerina</taxon>
    </lineage>
</organism>
<dbReference type="SUPFAM" id="SSF69318">
    <property type="entry name" value="Integrin alpha N-terminal domain"/>
    <property type="match status" value="1"/>
</dbReference>
<dbReference type="Proteomes" id="UP001200642">
    <property type="component" value="Unassembled WGS sequence"/>
</dbReference>
<dbReference type="SUPFAM" id="SSF46626">
    <property type="entry name" value="Cytochrome c"/>
    <property type="match status" value="1"/>
</dbReference>
<dbReference type="Pfam" id="PF13517">
    <property type="entry name" value="FG-GAP_3"/>
    <property type="match status" value="1"/>
</dbReference>
<evidence type="ECO:0000256" key="1">
    <source>
        <dbReference type="ARBA" id="ARBA00022617"/>
    </source>
</evidence>
<accession>A0AAE3EVP4</accession>
<protein>
    <submittedName>
        <fullName evidence="7">FG-GAP-like repeat-containing protein</fullName>
    </submittedName>
</protein>
<keyword evidence="4 5" id="KW-0408">Iron</keyword>
<reference evidence="7" key="1">
    <citation type="submission" date="2023-02" db="EMBL/GenBank/DDBJ databases">
        <title>Genome of Flavobacteriaceae gen. nov. sp. strain F89.</title>
        <authorList>
            <person name="Wang Y."/>
        </authorList>
    </citation>
    <scope>NUCLEOTIDE SEQUENCE</scope>
    <source>
        <strain evidence="7">F89</strain>
    </source>
</reference>
<dbReference type="PANTHER" id="PTHR46580">
    <property type="entry name" value="SENSOR KINASE-RELATED"/>
    <property type="match status" value="1"/>
</dbReference>
<dbReference type="GO" id="GO:0009055">
    <property type="term" value="F:electron transfer activity"/>
    <property type="evidence" value="ECO:0007669"/>
    <property type="project" value="InterPro"/>
</dbReference>
<feature type="domain" description="Cytochrome c" evidence="6">
    <location>
        <begin position="20"/>
        <end position="111"/>
    </location>
</feature>
<keyword evidence="8" id="KW-1185">Reference proteome</keyword>
<dbReference type="InterPro" id="IPR028994">
    <property type="entry name" value="Integrin_alpha_N"/>
</dbReference>
<keyword evidence="2 5" id="KW-0479">Metal-binding</keyword>
<dbReference type="AlphaFoldDB" id="A0AAE3EVP4"/>
<dbReference type="GO" id="GO:0046872">
    <property type="term" value="F:metal ion binding"/>
    <property type="evidence" value="ECO:0007669"/>
    <property type="project" value="UniProtKB-KW"/>
</dbReference>